<dbReference type="EMBL" id="FZOD01000105">
    <property type="protein sequence ID" value="SNT63811.1"/>
    <property type="molecule type" value="Genomic_DNA"/>
</dbReference>
<dbReference type="CDD" id="cd07043">
    <property type="entry name" value="STAS_anti-anti-sigma_factors"/>
    <property type="match status" value="1"/>
</dbReference>
<dbReference type="SUPFAM" id="SSF52091">
    <property type="entry name" value="SpoIIaa-like"/>
    <property type="match status" value="1"/>
</dbReference>
<feature type="domain" description="STAS" evidence="1">
    <location>
        <begin position="26"/>
        <end position="98"/>
    </location>
</feature>
<dbReference type="RefSeq" id="WP_179282619.1">
    <property type="nucleotide sequence ID" value="NZ_FZOD01000105.1"/>
</dbReference>
<evidence type="ECO:0000313" key="2">
    <source>
        <dbReference type="EMBL" id="SNT63811.1"/>
    </source>
</evidence>
<accession>A0A239P9T0</accession>
<evidence type="ECO:0000313" key="3">
    <source>
        <dbReference type="Proteomes" id="UP000198282"/>
    </source>
</evidence>
<dbReference type="AlphaFoldDB" id="A0A239P9T0"/>
<gene>
    <name evidence="2" type="ORF">SAMN05216276_11059</name>
</gene>
<dbReference type="InterPro" id="IPR058548">
    <property type="entry name" value="MlaB-like_STAS"/>
</dbReference>
<reference evidence="2 3" key="1">
    <citation type="submission" date="2017-06" db="EMBL/GenBank/DDBJ databases">
        <authorList>
            <person name="Kim H.J."/>
            <person name="Triplett B.A."/>
        </authorList>
    </citation>
    <scope>NUCLEOTIDE SEQUENCE [LARGE SCALE GENOMIC DNA]</scope>
    <source>
        <strain evidence="2 3">CGMCC 4.2132</strain>
    </source>
</reference>
<dbReference type="Gene3D" id="3.30.750.24">
    <property type="entry name" value="STAS domain"/>
    <property type="match status" value="1"/>
</dbReference>
<dbReference type="Pfam" id="PF13466">
    <property type="entry name" value="STAS_2"/>
    <property type="match status" value="1"/>
</dbReference>
<dbReference type="PROSITE" id="PS50801">
    <property type="entry name" value="STAS"/>
    <property type="match status" value="1"/>
</dbReference>
<keyword evidence="3" id="KW-1185">Reference proteome</keyword>
<dbReference type="InterPro" id="IPR002645">
    <property type="entry name" value="STAS_dom"/>
</dbReference>
<evidence type="ECO:0000259" key="1">
    <source>
        <dbReference type="PROSITE" id="PS50801"/>
    </source>
</evidence>
<protein>
    <submittedName>
        <fullName evidence="2">Anti-anti-sigma factor</fullName>
    </submittedName>
</protein>
<name>A0A239P9T0_9ACTN</name>
<proteinExistence type="predicted"/>
<organism evidence="2 3">
    <name type="scientific">Streptosporangium subroseum</name>
    <dbReference type="NCBI Taxonomy" id="106412"/>
    <lineage>
        <taxon>Bacteria</taxon>
        <taxon>Bacillati</taxon>
        <taxon>Actinomycetota</taxon>
        <taxon>Actinomycetes</taxon>
        <taxon>Streptosporangiales</taxon>
        <taxon>Streptosporangiaceae</taxon>
        <taxon>Streptosporangium</taxon>
    </lineage>
</organism>
<dbReference type="InterPro" id="IPR036513">
    <property type="entry name" value="STAS_dom_sf"/>
</dbReference>
<dbReference type="Proteomes" id="UP000198282">
    <property type="component" value="Unassembled WGS sequence"/>
</dbReference>
<sequence length="140" mass="15152">MNGRTTFLTFDDGTLRITPFSEPPGLRIGGELDRHGVLAVTTALIAAWSENRPVYLDLGELRFIDAGGLRVIAGAAGSGTVRFVAVSDAVRRLLHLTGRSDLLCQCWARELSPFLSSEFFEGTAINDVANSGGRWISNEQ</sequence>